<evidence type="ECO:0000313" key="4">
    <source>
        <dbReference type="EMBL" id="EAY10534.1"/>
    </source>
</evidence>
<dbReference type="SMR" id="A2E9X2"/>
<gene>
    <name evidence="4" type="ORF">TVAG_184360</name>
</gene>
<dbReference type="InParanoid" id="A2E9X2"/>
<keyword evidence="2" id="KW-0808">Transferase</keyword>
<dbReference type="AlphaFoldDB" id="A2E9X2"/>
<dbReference type="RefSeq" id="XP_001322757.1">
    <property type="nucleotide sequence ID" value="XM_001322722.1"/>
</dbReference>
<dbReference type="VEuPathDB" id="TrichDB:TVAG_184360"/>
<dbReference type="InterPro" id="IPR004381">
    <property type="entry name" value="Glycerate_kinase"/>
</dbReference>
<dbReference type="Gene3D" id="3.90.1510.10">
    <property type="entry name" value="Glycerate kinase, domain 2"/>
    <property type="match status" value="1"/>
</dbReference>
<dbReference type="OMA" id="MRVLVCP"/>
<accession>A2E9X2</accession>
<organism evidence="4 5">
    <name type="scientific">Trichomonas vaginalis (strain ATCC PRA-98 / G3)</name>
    <dbReference type="NCBI Taxonomy" id="412133"/>
    <lineage>
        <taxon>Eukaryota</taxon>
        <taxon>Metamonada</taxon>
        <taxon>Parabasalia</taxon>
        <taxon>Trichomonadida</taxon>
        <taxon>Trichomonadidae</taxon>
        <taxon>Trichomonas</taxon>
    </lineage>
</organism>
<keyword evidence="5" id="KW-1185">Reference proteome</keyword>
<dbReference type="Proteomes" id="UP000001542">
    <property type="component" value="Unassembled WGS sequence"/>
</dbReference>
<dbReference type="eggNOG" id="ENOG502RZ8D">
    <property type="taxonomic scope" value="Eukaryota"/>
</dbReference>
<reference evidence="4" key="1">
    <citation type="submission" date="2006-10" db="EMBL/GenBank/DDBJ databases">
        <authorList>
            <person name="Amadeo P."/>
            <person name="Zhao Q."/>
            <person name="Wortman J."/>
            <person name="Fraser-Liggett C."/>
            <person name="Carlton J."/>
        </authorList>
    </citation>
    <scope>NUCLEOTIDE SEQUENCE</scope>
    <source>
        <strain evidence="4">G3</strain>
    </source>
</reference>
<dbReference type="InterPro" id="IPR018193">
    <property type="entry name" value="Glyc_kinase_flavodox-like_fold"/>
</dbReference>
<dbReference type="InterPro" id="IPR036129">
    <property type="entry name" value="Glycerate_kinase_sf"/>
</dbReference>
<keyword evidence="3 4" id="KW-0418">Kinase</keyword>
<dbReference type="VEuPathDB" id="TrichDB:TVAGG3_0221160"/>
<dbReference type="PIRSF" id="PIRSF006078">
    <property type="entry name" value="GlxK"/>
    <property type="match status" value="1"/>
</dbReference>
<dbReference type="NCBIfam" id="TIGR00045">
    <property type="entry name" value="glycerate kinase"/>
    <property type="match status" value="1"/>
</dbReference>
<sequence length="395" mass="42321">MSKSIRVLASANAMKGSLSAKEASNMMASGAQKAISKFSEQFGQKFNGEFLIKPIADGGDDTVDVIADSFYINTIKGPLLDPVEARWGSLGDTAVIEMAKASGIALLPEDKLDPFTTTTFGTGQLILAAIEKGFKKILLTIGGSATVDGGIGALAAMGAQFYDKEDKIIEPYGNSALGKVARIDFSAFEKFKDVQFSIACDVDNILLGDKGSAAIFGPQKLRPSIRNDREAKMKAVSQMNANLENFANIIQKTTNKDIRMVKGIGAAGGLSIGFVAVFDALLRPGSEFILDMLGITDELHPDIVITSEGKCDVSTLNNKAPYALIRRFSNSYSIVLTGAIESEEVEQKLNDAGASIVMTIEDGAISLSDSMKRCGELMERASYRAVYSYLRAHFK</sequence>
<dbReference type="PANTHER" id="PTHR21599:SF0">
    <property type="entry name" value="GLYCERATE KINASE"/>
    <property type="match status" value="1"/>
</dbReference>
<dbReference type="InterPro" id="IPR018197">
    <property type="entry name" value="Glycerate_kinase_RE-like"/>
</dbReference>
<dbReference type="Gene3D" id="3.40.50.10350">
    <property type="entry name" value="Glycerate kinase, domain 1"/>
    <property type="match status" value="1"/>
</dbReference>
<dbReference type="EMBL" id="DS113336">
    <property type="protein sequence ID" value="EAY10534.1"/>
    <property type="molecule type" value="Genomic_DNA"/>
</dbReference>
<dbReference type="GO" id="GO:0008887">
    <property type="term" value="F:glycerate kinase activity"/>
    <property type="evidence" value="ECO:0007669"/>
    <property type="project" value="InterPro"/>
</dbReference>
<reference evidence="4" key="2">
    <citation type="journal article" date="2007" name="Science">
        <title>Draft genome sequence of the sexually transmitted pathogen Trichomonas vaginalis.</title>
        <authorList>
            <person name="Carlton J.M."/>
            <person name="Hirt R.P."/>
            <person name="Silva J.C."/>
            <person name="Delcher A.L."/>
            <person name="Schatz M."/>
            <person name="Zhao Q."/>
            <person name="Wortman J.R."/>
            <person name="Bidwell S.L."/>
            <person name="Alsmark U.C.M."/>
            <person name="Besteiro S."/>
            <person name="Sicheritz-Ponten T."/>
            <person name="Noel C.J."/>
            <person name="Dacks J.B."/>
            <person name="Foster P.G."/>
            <person name="Simillion C."/>
            <person name="Van de Peer Y."/>
            <person name="Miranda-Saavedra D."/>
            <person name="Barton G.J."/>
            <person name="Westrop G.D."/>
            <person name="Mueller S."/>
            <person name="Dessi D."/>
            <person name="Fiori P.L."/>
            <person name="Ren Q."/>
            <person name="Paulsen I."/>
            <person name="Zhang H."/>
            <person name="Bastida-Corcuera F.D."/>
            <person name="Simoes-Barbosa A."/>
            <person name="Brown M.T."/>
            <person name="Hayes R.D."/>
            <person name="Mukherjee M."/>
            <person name="Okumura C.Y."/>
            <person name="Schneider R."/>
            <person name="Smith A.J."/>
            <person name="Vanacova S."/>
            <person name="Villalvazo M."/>
            <person name="Haas B.J."/>
            <person name="Pertea M."/>
            <person name="Feldblyum T.V."/>
            <person name="Utterback T.R."/>
            <person name="Shu C.L."/>
            <person name="Osoegawa K."/>
            <person name="de Jong P.J."/>
            <person name="Hrdy I."/>
            <person name="Horvathova L."/>
            <person name="Zubacova Z."/>
            <person name="Dolezal P."/>
            <person name="Malik S.B."/>
            <person name="Logsdon J.M. Jr."/>
            <person name="Henze K."/>
            <person name="Gupta A."/>
            <person name="Wang C.C."/>
            <person name="Dunne R.L."/>
            <person name="Upcroft J.A."/>
            <person name="Upcroft P."/>
            <person name="White O."/>
            <person name="Salzberg S.L."/>
            <person name="Tang P."/>
            <person name="Chiu C.-H."/>
            <person name="Lee Y.-S."/>
            <person name="Embley T.M."/>
            <person name="Coombs G.H."/>
            <person name="Mottram J.C."/>
            <person name="Tachezy J."/>
            <person name="Fraser-Liggett C.M."/>
            <person name="Johnson P.J."/>
        </authorList>
    </citation>
    <scope>NUCLEOTIDE SEQUENCE [LARGE SCALE GENOMIC DNA]</scope>
    <source>
        <strain evidence="4">G3</strain>
    </source>
</reference>
<dbReference type="SUPFAM" id="SSF110738">
    <property type="entry name" value="Glycerate kinase I"/>
    <property type="match status" value="1"/>
</dbReference>
<dbReference type="GO" id="GO:0031388">
    <property type="term" value="P:organic acid phosphorylation"/>
    <property type="evidence" value="ECO:0007669"/>
    <property type="project" value="InterPro"/>
</dbReference>
<dbReference type="GO" id="GO:0043798">
    <property type="term" value="F:glycerate 2-kinase activity"/>
    <property type="evidence" value="ECO:0000318"/>
    <property type="project" value="GO_Central"/>
</dbReference>
<proteinExistence type="inferred from homology"/>
<dbReference type="Pfam" id="PF02595">
    <property type="entry name" value="Gly_kinase"/>
    <property type="match status" value="1"/>
</dbReference>
<dbReference type="PANTHER" id="PTHR21599">
    <property type="entry name" value="GLYCERATE KINASE"/>
    <property type="match status" value="1"/>
</dbReference>
<evidence type="ECO:0000313" key="5">
    <source>
        <dbReference type="Proteomes" id="UP000001542"/>
    </source>
</evidence>
<dbReference type="KEGG" id="tva:4768469"/>
<dbReference type="OrthoDB" id="10262596at2759"/>
<evidence type="ECO:0000256" key="1">
    <source>
        <dbReference type="ARBA" id="ARBA00006284"/>
    </source>
</evidence>
<dbReference type="STRING" id="5722.A2E9X2"/>
<evidence type="ECO:0000256" key="2">
    <source>
        <dbReference type="ARBA" id="ARBA00022679"/>
    </source>
</evidence>
<comment type="similarity">
    <text evidence="1">Belongs to the glycerate kinase type-1 family.</text>
</comment>
<protein>
    <submittedName>
        <fullName evidence="4">Glycerate kinase family protein</fullName>
    </submittedName>
</protein>
<evidence type="ECO:0000256" key="3">
    <source>
        <dbReference type="ARBA" id="ARBA00022777"/>
    </source>
</evidence>
<name>A2E9X2_TRIV3</name>